<dbReference type="PANTHER" id="PTHR43300">
    <property type="entry name" value="ACETYLTRANSFERASE"/>
    <property type="match status" value="1"/>
</dbReference>
<dbReference type="GO" id="GO:0016746">
    <property type="term" value="F:acyltransferase activity"/>
    <property type="evidence" value="ECO:0007669"/>
    <property type="project" value="UniProtKB-KW"/>
</dbReference>
<dbReference type="Proteomes" id="UP000006375">
    <property type="component" value="Chromosome"/>
</dbReference>
<proteinExistence type="inferred from homology"/>
<dbReference type="Gene3D" id="2.160.10.10">
    <property type="entry name" value="Hexapeptide repeat proteins"/>
    <property type="match status" value="1"/>
</dbReference>
<organism evidence="5 6">
    <name type="scientific">Gluconobacter oxydans (strain 621H)</name>
    <name type="common">Gluconobacter suboxydans</name>
    <dbReference type="NCBI Taxonomy" id="290633"/>
    <lineage>
        <taxon>Bacteria</taxon>
        <taxon>Pseudomonadati</taxon>
        <taxon>Pseudomonadota</taxon>
        <taxon>Alphaproteobacteria</taxon>
        <taxon>Acetobacterales</taxon>
        <taxon>Acetobacteraceae</taxon>
        <taxon>Gluconobacter</taxon>
    </lineage>
</organism>
<keyword evidence="3" id="KW-0677">Repeat</keyword>
<dbReference type="InterPro" id="IPR018357">
    <property type="entry name" value="Hexapep_transf_CS"/>
</dbReference>
<evidence type="ECO:0000256" key="4">
    <source>
        <dbReference type="ARBA" id="ARBA00023315"/>
    </source>
</evidence>
<dbReference type="EC" id="2.3.1.-" evidence="5"/>
<protein>
    <submittedName>
        <fullName evidence="5">Putative acetyltransferase</fullName>
        <ecNumber evidence="5">2.3.1.-</ecNumber>
    </submittedName>
</protein>
<sequence>MAETSTFSAENEENGNSRLLEELINDTVWIYGTSTGHTFSSIFRFNKGGKISGYKHPIESSWGIRDGKIVVFNDKMETSIILEIYAENGKLVRMSGRFLLFNEGETYRTFTRVDQDAEHYPIVLSWNKEMENFCVDNRIFLAPGFNIRGVIPEGTNIRFDHKITVEPYASMPREGFCSMGAFSYSESKLAQNFIVGRYCSIAERVRRMGDDHPSKRLTTSTFTYGHIWEKLAREDFGVDFKIEDYPVEHPICAYIGDDVWIGSGVSIRDGVKIGTGAIVASGAVVTRDVPPYAVVGGVPARVIKMRFPEPLIERLLASKWWEYKFTDIPRTWSNVEKALDELADQAQQGIIQKFIPEKINLVNELKKASLI</sequence>
<dbReference type="InterPro" id="IPR001451">
    <property type="entry name" value="Hexapep"/>
</dbReference>
<dbReference type="RefSeq" id="WP_011253710.1">
    <property type="nucleotide sequence ID" value="NC_006677.1"/>
</dbReference>
<dbReference type="PANTHER" id="PTHR43300:SF11">
    <property type="entry name" value="ACETYLTRANSFERASE RV3034C-RELATED"/>
    <property type="match status" value="1"/>
</dbReference>
<reference evidence="5 6" key="1">
    <citation type="journal article" date="2005" name="Nat. Biotechnol.">
        <title>Complete genome sequence of the acetic acid bacterium Gluconobacter oxydans.</title>
        <authorList>
            <person name="Prust C."/>
            <person name="Hoffmeister M."/>
            <person name="Liesegang H."/>
            <person name="Wiezer A."/>
            <person name="Fricke W.F."/>
            <person name="Ehrenreich A."/>
            <person name="Gottschalk G."/>
            <person name="Deppenmeier U."/>
        </authorList>
    </citation>
    <scope>NUCLEOTIDE SEQUENCE [LARGE SCALE GENOMIC DNA]</scope>
    <source>
        <strain evidence="5 6">621H</strain>
    </source>
</reference>
<evidence type="ECO:0000256" key="2">
    <source>
        <dbReference type="ARBA" id="ARBA00022679"/>
    </source>
</evidence>
<comment type="similarity">
    <text evidence="1">Belongs to the transferase hexapeptide repeat family.</text>
</comment>
<evidence type="ECO:0000313" key="5">
    <source>
        <dbReference type="EMBL" id="AAW61937.1"/>
    </source>
</evidence>
<dbReference type="HOGENOM" id="CLU_051638_5_0_5"/>
<dbReference type="InterPro" id="IPR011004">
    <property type="entry name" value="Trimer_LpxA-like_sf"/>
</dbReference>
<dbReference type="SUPFAM" id="SSF51161">
    <property type="entry name" value="Trimeric LpxA-like enzymes"/>
    <property type="match status" value="1"/>
</dbReference>
<name>Q5FNV9_GLUOX</name>
<dbReference type="Pfam" id="PF00132">
    <property type="entry name" value="Hexapep"/>
    <property type="match status" value="1"/>
</dbReference>
<dbReference type="CDD" id="cd03349">
    <property type="entry name" value="LbH_XAT"/>
    <property type="match status" value="1"/>
</dbReference>
<keyword evidence="2 5" id="KW-0808">Transferase</keyword>
<dbReference type="InterPro" id="IPR050179">
    <property type="entry name" value="Trans_hexapeptide_repeat"/>
</dbReference>
<gene>
    <name evidence="5" type="ordered locus">GOX2202</name>
</gene>
<dbReference type="EMBL" id="CP000009">
    <property type="protein sequence ID" value="AAW61937.1"/>
    <property type="molecule type" value="Genomic_DNA"/>
</dbReference>
<evidence type="ECO:0000313" key="6">
    <source>
        <dbReference type="Proteomes" id="UP000006375"/>
    </source>
</evidence>
<dbReference type="AlphaFoldDB" id="Q5FNV9"/>
<dbReference type="KEGG" id="gox:GOX2202"/>
<evidence type="ECO:0000256" key="1">
    <source>
        <dbReference type="ARBA" id="ARBA00007274"/>
    </source>
</evidence>
<dbReference type="PROSITE" id="PS00101">
    <property type="entry name" value="HEXAPEP_TRANSFERASES"/>
    <property type="match status" value="1"/>
</dbReference>
<accession>Q5FNV9</accession>
<keyword evidence="4 5" id="KW-0012">Acyltransferase</keyword>
<evidence type="ECO:0000256" key="3">
    <source>
        <dbReference type="ARBA" id="ARBA00022737"/>
    </source>
</evidence>
<keyword evidence="6" id="KW-1185">Reference proteome</keyword>
<dbReference type="eggNOG" id="COG0110">
    <property type="taxonomic scope" value="Bacteria"/>
</dbReference>